<evidence type="ECO:0000256" key="1">
    <source>
        <dbReference type="ARBA" id="ARBA00022908"/>
    </source>
</evidence>
<dbReference type="SUPFAM" id="SSF56349">
    <property type="entry name" value="DNA breaking-rejoining enzymes"/>
    <property type="match status" value="1"/>
</dbReference>
<sequence>MGRGQKSKEGLTAKSRLSKIDFFNPKIVTWDLSSKTPTATFRPIKYIDFREGIIPQQERLIRNFPMIFKDSGEPWDLGNLYLQRYFYEAAKTSEPSIKTLHSKAKHLSAYLRWIESMQKVGHNIHDLHFPEDPDDRVTYVYKRYLQNLLRKTPQVIGLSTVKERMSQVIQLYRKALEWGLVEESLIENDPFKEFSVSVRYINSKGIQAIMSAVTTDISFRVSNSQDDDPNVIQDGDNLIPLNLNDQAILLESISNYGNRVFELMAHTALRTGARLQSIATLRISDLRDLSRKKPNKYGEVILSIGAGCLTDLKGEMKYGKRSSLFFPVDLVIELLGYADSDSAKEKRKHSFYGECDENYLFLNTEGRPFYTSHKELKDRSDPSYSKRLSLQDRVDFPIAEGQAINTLMNRLKEFIGAQHPDFRDFKFHDLRATYGMNFMRNWINAGKNPNVGVGQLKVRLGHSSIQTTYQYLNYASEVEEINKLEDDHYAILNGTFPT</sequence>
<gene>
    <name evidence="3" type="ORF">DET50_107145</name>
</gene>
<organism evidence="3 4">
    <name type="scientific">Marinobacter pelagius</name>
    <dbReference type="NCBI Taxonomy" id="379482"/>
    <lineage>
        <taxon>Bacteria</taxon>
        <taxon>Pseudomonadati</taxon>
        <taxon>Pseudomonadota</taxon>
        <taxon>Gammaproteobacteria</taxon>
        <taxon>Pseudomonadales</taxon>
        <taxon>Marinobacteraceae</taxon>
        <taxon>Marinobacter</taxon>
    </lineage>
</organism>
<comment type="caution">
    <text evidence="3">The sequence shown here is derived from an EMBL/GenBank/DDBJ whole genome shotgun (WGS) entry which is preliminary data.</text>
</comment>
<reference evidence="3 4" key="1">
    <citation type="submission" date="2018-06" db="EMBL/GenBank/DDBJ databases">
        <title>Freshwater and sediment microbial communities from various areas in North America, analyzing microbe dynamics in response to fracking.</title>
        <authorList>
            <person name="Lamendella R."/>
        </authorList>
    </citation>
    <scope>NUCLEOTIDE SEQUENCE [LARGE SCALE GENOMIC DNA]</scope>
    <source>
        <strain evidence="3 4">114J</strain>
    </source>
</reference>
<dbReference type="PANTHER" id="PTHR30349">
    <property type="entry name" value="PHAGE INTEGRASE-RELATED"/>
    <property type="match status" value="1"/>
</dbReference>
<keyword evidence="1" id="KW-0229">DNA integration</keyword>
<evidence type="ECO:0000256" key="2">
    <source>
        <dbReference type="ARBA" id="ARBA00023172"/>
    </source>
</evidence>
<dbReference type="GO" id="GO:0015074">
    <property type="term" value="P:DNA integration"/>
    <property type="evidence" value="ECO:0007669"/>
    <property type="project" value="UniProtKB-KW"/>
</dbReference>
<dbReference type="GO" id="GO:0006310">
    <property type="term" value="P:DNA recombination"/>
    <property type="evidence" value="ECO:0007669"/>
    <property type="project" value="UniProtKB-KW"/>
</dbReference>
<evidence type="ECO:0000313" key="4">
    <source>
        <dbReference type="Proteomes" id="UP000252995"/>
    </source>
</evidence>
<dbReference type="GO" id="GO:0003677">
    <property type="term" value="F:DNA binding"/>
    <property type="evidence" value="ECO:0007669"/>
    <property type="project" value="InterPro"/>
</dbReference>
<dbReference type="InterPro" id="IPR050090">
    <property type="entry name" value="Tyrosine_recombinase_XerCD"/>
</dbReference>
<dbReference type="Gene3D" id="1.10.443.10">
    <property type="entry name" value="Intergrase catalytic core"/>
    <property type="match status" value="1"/>
</dbReference>
<protein>
    <submittedName>
        <fullName evidence="3">Phage integrase family protein</fullName>
    </submittedName>
</protein>
<dbReference type="Proteomes" id="UP000252995">
    <property type="component" value="Unassembled WGS sequence"/>
</dbReference>
<dbReference type="InterPro" id="IPR013762">
    <property type="entry name" value="Integrase-like_cat_sf"/>
</dbReference>
<dbReference type="OrthoDB" id="9795573at2"/>
<proteinExistence type="predicted"/>
<evidence type="ECO:0000313" key="3">
    <source>
        <dbReference type="EMBL" id="RBP30730.1"/>
    </source>
</evidence>
<accession>A0A366GSZ1</accession>
<dbReference type="InterPro" id="IPR011010">
    <property type="entry name" value="DNA_brk_join_enz"/>
</dbReference>
<dbReference type="RefSeq" id="WP_113862487.1">
    <property type="nucleotide sequence ID" value="NZ_QNRO01000007.1"/>
</dbReference>
<dbReference type="EMBL" id="QNRO01000007">
    <property type="protein sequence ID" value="RBP30730.1"/>
    <property type="molecule type" value="Genomic_DNA"/>
</dbReference>
<dbReference type="AlphaFoldDB" id="A0A366GSZ1"/>
<keyword evidence="2" id="KW-0233">DNA recombination</keyword>
<dbReference type="PANTHER" id="PTHR30349:SF64">
    <property type="entry name" value="PROPHAGE INTEGRASE INTD-RELATED"/>
    <property type="match status" value="1"/>
</dbReference>
<name>A0A366GSZ1_9GAMM</name>